<reference evidence="2" key="1">
    <citation type="journal article" date="2021" name="Nat. Commun.">
        <title>Genetic determinants of endophytism in the Arabidopsis root mycobiome.</title>
        <authorList>
            <person name="Mesny F."/>
            <person name="Miyauchi S."/>
            <person name="Thiergart T."/>
            <person name="Pickel B."/>
            <person name="Atanasova L."/>
            <person name="Karlsson M."/>
            <person name="Huettel B."/>
            <person name="Barry K.W."/>
            <person name="Haridas S."/>
            <person name="Chen C."/>
            <person name="Bauer D."/>
            <person name="Andreopoulos W."/>
            <person name="Pangilinan J."/>
            <person name="LaButti K."/>
            <person name="Riley R."/>
            <person name="Lipzen A."/>
            <person name="Clum A."/>
            <person name="Drula E."/>
            <person name="Henrissat B."/>
            <person name="Kohler A."/>
            <person name="Grigoriev I.V."/>
            <person name="Martin F.M."/>
            <person name="Hacquard S."/>
        </authorList>
    </citation>
    <scope>NUCLEOTIDE SEQUENCE</scope>
    <source>
        <strain evidence="2">MPI-CAGE-AT-0021</strain>
    </source>
</reference>
<evidence type="ECO:0000313" key="2">
    <source>
        <dbReference type="EMBL" id="KAH7152304.1"/>
    </source>
</evidence>
<keyword evidence="1" id="KW-0732">Signal</keyword>
<protein>
    <recommendedName>
        <fullName evidence="4">Secreted protein</fullName>
    </recommendedName>
</protein>
<accession>A0A9P9F364</accession>
<feature type="signal peptide" evidence="1">
    <location>
        <begin position="1"/>
        <end position="25"/>
    </location>
</feature>
<keyword evidence="3" id="KW-1185">Reference proteome</keyword>
<proteinExistence type="predicted"/>
<organism evidence="2 3">
    <name type="scientific">Dactylonectria estremocensis</name>
    <dbReference type="NCBI Taxonomy" id="1079267"/>
    <lineage>
        <taxon>Eukaryota</taxon>
        <taxon>Fungi</taxon>
        <taxon>Dikarya</taxon>
        <taxon>Ascomycota</taxon>
        <taxon>Pezizomycotina</taxon>
        <taxon>Sordariomycetes</taxon>
        <taxon>Hypocreomycetidae</taxon>
        <taxon>Hypocreales</taxon>
        <taxon>Nectriaceae</taxon>
        <taxon>Dactylonectria</taxon>
    </lineage>
</organism>
<dbReference type="AlphaFoldDB" id="A0A9P9F364"/>
<evidence type="ECO:0000256" key="1">
    <source>
        <dbReference type="SAM" id="SignalP"/>
    </source>
</evidence>
<feature type="chain" id="PRO_5040368660" description="Secreted protein" evidence="1">
    <location>
        <begin position="26"/>
        <end position="171"/>
    </location>
</feature>
<name>A0A9P9F364_9HYPO</name>
<comment type="caution">
    <text evidence="2">The sequence shown here is derived from an EMBL/GenBank/DDBJ whole genome shotgun (WGS) entry which is preliminary data.</text>
</comment>
<evidence type="ECO:0008006" key="4">
    <source>
        <dbReference type="Google" id="ProtNLM"/>
    </source>
</evidence>
<dbReference type="EMBL" id="JAGMUU010000005">
    <property type="protein sequence ID" value="KAH7152304.1"/>
    <property type="molecule type" value="Genomic_DNA"/>
</dbReference>
<gene>
    <name evidence="2" type="ORF">B0J13DRAFT_259749</name>
</gene>
<sequence length="171" mass="19143">MTMGCLSHRACLLVFLFSDEAGGQGWPVLCLGPRARIMHLRFVQSQIQDGFLCLFMRANRRLPTRCEQHNTMHAISPPTSSQAAASNGESTSCVYETILARRHAIRSKITTPSQQLPRMKGRHGVGTYELRLSHYPGNNGLPHRCKPLSYLRRKGGDANKNDHHIFSIAYG</sequence>
<dbReference type="Proteomes" id="UP000717696">
    <property type="component" value="Unassembled WGS sequence"/>
</dbReference>
<evidence type="ECO:0000313" key="3">
    <source>
        <dbReference type="Proteomes" id="UP000717696"/>
    </source>
</evidence>